<dbReference type="AlphaFoldDB" id="A0A0B2VXS3"/>
<dbReference type="PROSITE" id="PS50084">
    <property type="entry name" value="KH_TYPE_1"/>
    <property type="match status" value="1"/>
</dbReference>
<name>A0A0B2VXS3_TOXCA</name>
<dbReference type="OrthoDB" id="5204190at2759"/>
<evidence type="ECO:0000256" key="1">
    <source>
        <dbReference type="PROSITE-ProRule" id="PRU00117"/>
    </source>
</evidence>
<feature type="domain" description="K Homology" evidence="3">
    <location>
        <begin position="58"/>
        <end position="96"/>
    </location>
</feature>
<evidence type="ECO:0000259" key="3">
    <source>
        <dbReference type="Pfam" id="PF00013"/>
    </source>
</evidence>
<feature type="region of interest" description="Disordered" evidence="2">
    <location>
        <begin position="1"/>
        <end position="29"/>
    </location>
</feature>
<dbReference type="GO" id="GO:0003723">
    <property type="term" value="F:RNA binding"/>
    <property type="evidence" value="ECO:0007669"/>
    <property type="project" value="UniProtKB-UniRule"/>
</dbReference>
<dbReference type="Pfam" id="PF00013">
    <property type="entry name" value="KH_1"/>
    <property type="match status" value="1"/>
</dbReference>
<dbReference type="STRING" id="6265.A0A0B2VXS3"/>
<gene>
    <name evidence="4" type="primary">FUBP1</name>
    <name evidence="4" type="ORF">Tcan_13173</name>
</gene>
<dbReference type="InterPro" id="IPR004088">
    <property type="entry name" value="KH_dom_type_1"/>
</dbReference>
<dbReference type="SUPFAM" id="SSF54791">
    <property type="entry name" value="Eukaryotic type KH-domain (KH-domain type I)"/>
    <property type="match status" value="1"/>
</dbReference>
<evidence type="ECO:0000313" key="5">
    <source>
        <dbReference type="Proteomes" id="UP000031036"/>
    </source>
</evidence>
<keyword evidence="5" id="KW-1185">Reference proteome</keyword>
<evidence type="ECO:0000256" key="2">
    <source>
        <dbReference type="SAM" id="MobiDB-lite"/>
    </source>
</evidence>
<reference evidence="4 5" key="1">
    <citation type="submission" date="2014-11" db="EMBL/GenBank/DDBJ databases">
        <title>Genetic blueprint of the zoonotic pathogen Toxocara canis.</title>
        <authorList>
            <person name="Zhu X.-Q."/>
            <person name="Korhonen P.K."/>
            <person name="Cai H."/>
            <person name="Young N.D."/>
            <person name="Nejsum P."/>
            <person name="von Samson-Himmelstjerna G."/>
            <person name="Boag P.R."/>
            <person name="Tan P."/>
            <person name="Li Q."/>
            <person name="Min J."/>
            <person name="Yang Y."/>
            <person name="Wang X."/>
            <person name="Fang X."/>
            <person name="Hall R.S."/>
            <person name="Hofmann A."/>
            <person name="Sternberg P.W."/>
            <person name="Jex A.R."/>
            <person name="Gasser R.B."/>
        </authorList>
    </citation>
    <scope>NUCLEOTIDE SEQUENCE [LARGE SCALE GENOMIC DNA]</scope>
    <source>
        <strain evidence="4">PN_DK_2014</strain>
    </source>
</reference>
<evidence type="ECO:0000313" key="4">
    <source>
        <dbReference type="EMBL" id="KHN86473.1"/>
    </source>
</evidence>
<dbReference type="InterPro" id="IPR036612">
    <property type="entry name" value="KH_dom_type_1_sf"/>
</dbReference>
<dbReference type="EMBL" id="JPKZ01000618">
    <property type="protein sequence ID" value="KHN86473.1"/>
    <property type="molecule type" value="Genomic_DNA"/>
</dbReference>
<organism evidence="4 5">
    <name type="scientific">Toxocara canis</name>
    <name type="common">Canine roundworm</name>
    <dbReference type="NCBI Taxonomy" id="6265"/>
    <lineage>
        <taxon>Eukaryota</taxon>
        <taxon>Metazoa</taxon>
        <taxon>Ecdysozoa</taxon>
        <taxon>Nematoda</taxon>
        <taxon>Chromadorea</taxon>
        <taxon>Rhabditida</taxon>
        <taxon>Spirurina</taxon>
        <taxon>Ascaridomorpha</taxon>
        <taxon>Ascaridoidea</taxon>
        <taxon>Toxocaridae</taxon>
        <taxon>Toxocara</taxon>
    </lineage>
</organism>
<keyword evidence="1" id="KW-0694">RNA-binding</keyword>
<dbReference type="Gene3D" id="3.30.1370.10">
    <property type="entry name" value="K Homology domain, type 1"/>
    <property type="match status" value="1"/>
</dbReference>
<accession>A0A0B2VXS3</accession>
<proteinExistence type="predicted"/>
<protein>
    <submittedName>
        <fullName evidence="4">Far upstream element-binding protein 1</fullName>
    </submittedName>
</protein>
<sequence length="102" mass="10852">MGHRQERKMQSTAKRMNTADEKSAETVTSPMSAAVEVGNLGMSESAVRLGGTSDAIIETIDVPDLCVGLVIGHGGEQIQRIKSQSNCHVQICPNSDGSGRRQ</sequence>
<comment type="caution">
    <text evidence="4">The sequence shown here is derived from an EMBL/GenBank/DDBJ whole genome shotgun (WGS) entry which is preliminary data.</text>
</comment>
<dbReference type="Proteomes" id="UP000031036">
    <property type="component" value="Unassembled WGS sequence"/>
</dbReference>